<feature type="transmembrane region" description="Helical" evidence="2">
    <location>
        <begin position="163"/>
        <end position="183"/>
    </location>
</feature>
<keyword evidence="2" id="KW-0472">Membrane</keyword>
<keyword evidence="2" id="KW-1133">Transmembrane helix</keyword>
<feature type="transmembrane region" description="Helical" evidence="2">
    <location>
        <begin position="69"/>
        <end position="91"/>
    </location>
</feature>
<evidence type="ECO:0008006" key="5">
    <source>
        <dbReference type="Google" id="ProtNLM"/>
    </source>
</evidence>
<feature type="transmembrane region" description="Helical" evidence="2">
    <location>
        <begin position="190"/>
        <end position="211"/>
    </location>
</feature>
<gene>
    <name evidence="3" type="ORF">Asera_00580</name>
</gene>
<dbReference type="KEGG" id="aser:Asera_00580"/>
<sequence length="268" mass="28221">MTVLENVPATGRQAEPVRRSVYRLGAAATLLGVVAGLVVTVVLELGVQDPFGDVPTLTYLKGILAARNVWLVVHLVFAFVVLLKLVGLLSLGDILEQGPARPLARAAGGLAICGAAMFLITMVHDGYLHEYLATSWEQANAATRPEWVPIFAEGVRDTLGTELGSLAAMTGLAPIGYGLAILLGSRLPRWVGWLGVVGGIGAVFTTGYLWMTGNTDLGYAVLYPVFATLLPLIWYVAIAVLLWRRGGAAGASPVNPPRHAPAAGRAGY</sequence>
<feature type="region of interest" description="Disordered" evidence="1">
    <location>
        <begin position="249"/>
        <end position="268"/>
    </location>
</feature>
<protein>
    <recommendedName>
        <fullName evidence="5">DUF4386 family protein</fullName>
    </recommendedName>
</protein>
<name>A0A810KSD9_9ACTN</name>
<organism evidence="3 4">
    <name type="scientific">Actinocatenispora sera</name>
    <dbReference type="NCBI Taxonomy" id="390989"/>
    <lineage>
        <taxon>Bacteria</taxon>
        <taxon>Bacillati</taxon>
        <taxon>Actinomycetota</taxon>
        <taxon>Actinomycetes</taxon>
        <taxon>Micromonosporales</taxon>
        <taxon>Micromonosporaceae</taxon>
        <taxon>Actinocatenispora</taxon>
    </lineage>
</organism>
<accession>A0A810KSD9</accession>
<dbReference type="AlphaFoldDB" id="A0A810KSD9"/>
<feature type="transmembrane region" description="Helical" evidence="2">
    <location>
        <begin position="103"/>
        <end position="123"/>
    </location>
</feature>
<keyword evidence="4" id="KW-1185">Reference proteome</keyword>
<reference evidence="3" key="1">
    <citation type="submission" date="2020-08" db="EMBL/GenBank/DDBJ databases">
        <title>Whole genome shotgun sequence of Actinocatenispora sera NBRC 101916.</title>
        <authorList>
            <person name="Komaki H."/>
            <person name="Tamura T."/>
        </authorList>
    </citation>
    <scope>NUCLEOTIDE SEQUENCE</scope>
    <source>
        <strain evidence="3">NBRC 101916</strain>
    </source>
</reference>
<evidence type="ECO:0000313" key="3">
    <source>
        <dbReference type="EMBL" id="BCJ25950.1"/>
    </source>
</evidence>
<feature type="transmembrane region" description="Helical" evidence="2">
    <location>
        <begin position="21"/>
        <end position="43"/>
    </location>
</feature>
<evidence type="ECO:0000256" key="2">
    <source>
        <dbReference type="SAM" id="Phobius"/>
    </source>
</evidence>
<evidence type="ECO:0000256" key="1">
    <source>
        <dbReference type="SAM" id="MobiDB-lite"/>
    </source>
</evidence>
<dbReference type="EMBL" id="AP023354">
    <property type="protein sequence ID" value="BCJ25950.1"/>
    <property type="molecule type" value="Genomic_DNA"/>
</dbReference>
<dbReference type="Proteomes" id="UP000680750">
    <property type="component" value="Chromosome"/>
</dbReference>
<proteinExistence type="predicted"/>
<evidence type="ECO:0000313" key="4">
    <source>
        <dbReference type="Proteomes" id="UP000680750"/>
    </source>
</evidence>
<keyword evidence="2" id="KW-0812">Transmembrane</keyword>
<feature type="transmembrane region" description="Helical" evidence="2">
    <location>
        <begin position="217"/>
        <end position="243"/>
    </location>
</feature>